<evidence type="ECO:0000313" key="2">
    <source>
        <dbReference type="Proteomes" id="UP000178943"/>
    </source>
</evidence>
<sequence>MKIGKDSPKLKYFFLNALKYIGLNSFIKIIKMRSYHYLSPHEKKLWLKIRNFLPHNIRWFYEGFPSIPGHLWYSERKLLYKIVRRYKPSLVFEVGTWLGGGSTYFISNAIYKNGRGILHTIESDYEIYEKAVNNYNRFLKFLIPFTNFHYGISYDLYPTLLREMGKADMIFLDGANDPQQALLEYEMFEPYLSAGAILMAHDWCNEKMALLKPMIEKSDTWKLEQILLPPYSEGFAVAIKNF</sequence>
<accession>A0A1F5VDS7</accession>
<name>A0A1F5VDS7_9BACT</name>
<reference evidence="1 2" key="1">
    <citation type="journal article" date="2016" name="Nat. Commun.">
        <title>Thousands of microbial genomes shed light on interconnected biogeochemical processes in an aquifer system.</title>
        <authorList>
            <person name="Anantharaman K."/>
            <person name="Brown C.T."/>
            <person name="Hug L.A."/>
            <person name="Sharon I."/>
            <person name="Castelle C.J."/>
            <person name="Probst A.J."/>
            <person name="Thomas B.C."/>
            <person name="Singh A."/>
            <person name="Wilkins M.J."/>
            <person name="Karaoz U."/>
            <person name="Brodie E.L."/>
            <person name="Williams K.H."/>
            <person name="Hubbard S.S."/>
            <person name="Banfield J.F."/>
        </authorList>
    </citation>
    <scope>NUCLEOTIDE SEQUENCE [LARGE SCALE GENOMIC DNA]</scope>
</reference>
<protein>
    <recommendedName>
        <fullName evidence="3">Methyltransferase</fullName>
    </recommendedName>
</protein>
<dbReference type="Gene3D" id="3.40.50.150">
    <property type="entry name" value="Vaccinia Virus protein VP39"/>
    <property type="match status" value="1"/>
</dbReference>
<organism evidence="1 2">
    <name type="scientific">Candidatus Fischerbacteria bacterium RBG_13_37_8</name>
    <dbReference type="NCBI Taxonomy" id="1817863"/>
    <lineage>
        <taxon>Bacteria</taxon>
        <taxon>Candidatus Fischeribacteriota</taxon>
    </lineage>
</organism>
<dbReference type="STRING" id="1817863.A2Y62_01835"/>
<gene>
    <name evidence="1" type="ORF">A2Y62_01835</name>
</gene>
<proteinExistence type="predicted"/>
<evidence type="ECO:0000313" key="1">
    <source>
        <dbReference type="EMBL" id="OGF61545.1"/>
    </source>
</evidence>
<dbReference type="AlphaFoldDB" id="A0A1F5VDS7"/>
<evidence type="ECO:0008006" key="3">
    <source>
        <dbReference type="Google" id="ProtNLM"/>
    </source>
</evidence>
<dbReference type="Pfam" id="PF13578">
    <property type="entry name" value="Methyltransf_24"/>
    <property type="match status" value="1"/>
</dbReference>
<dbReference type="Proteomes" id="UP000178943">
    <property type="component" value="Unassembled WGS sequence"/>
</dbReference>
<dbReference type="InterPro" id="IPR029063">
    <property type="entry name" value="SAM-dependent_MTases_sf"/>
</dbReference>
<comment type="caution">
    <text evidence="1">The sequence shown here is derived from an EMBL/GenBank/DDBJ whole genome shotgun (WGS) entry which is preliminary data.</text>
</comment>
<dbReference type="SUPFAM" id="SSF53335">
    <property type="entry name" value="S-adenosyl-L-methionine-dependent methyltransferases"/>
    <property type="match status" value="1"/>
</dbReference>
<dbReference type="EMBL" id="MFGW01000193">
    <property type="protein sequence ID" value="OGF61545.1"/>
    <property type="molecule type" value="Genomic_DNA"/>
</dbReference>